<dbReference type="CDD" id="cd07067">
    <property type="entry name" value="HP_PGM_like"/>
    <property type="match status" value="1"/>
</dbReference>
<dbReference type="Pfam" id="PF00300">
    <property type="entry name" value="His_Phos_1"/>
    <property type="match status" value="2"/>
</dbReference>
<dbReference type="GO" id="GO:0016787">
    <property type="term" value="F:hydrolase activity"/>
    <property type="evidence" value="ECO:0007669"/>
    <property type="project" value="UniProtKB-KW"/>
</dbReference>
<proteinExistence type="predicted"/>
<evidence type="ECO:0000313" key="2">
    <source>
        <dbReference type="EMBL" id="SUZ70867.1"/>
    </source>
</evidence>
<dbReference type="Gene3D" id="3.40.50.1240">
    <property type="entry name" value="Phosphoglycerate mutase-like"/>
    <property type="match status" value="1"/>
</dbReference>
<dbReference type="InterPro" id="IPR051021">
    <property type="entry name" value="Mito_Ser/Thr_phosphatase"/>
</dbReference>
<dbReference type="InterPro" id="IPR013078">
    <property type="entry name" value="His_Pase_superF_clade-1"/>
</dbReference>
<protein>
    <recommendedName>
        <fullName evidence="3">Phosphoglycerate mutase</fullName>
    </recommendedName>
</protein>
<dbReference type="PANTHER" id="PTHR20935">
    <property type="entry name" value="PHOSPHOGLYCERATE MUTASE-RELATED"/>
    <property type="match status" value="1"/>
</dbReference>
<dbReference type="EMBL" id="UINC01001104">
    <property type="protein sequence ID" value="SUZ70867.1"/>
    <property type="molecule type" value="Genomic_DNA"/>
</dbReference>
<name>A0A381PXZ9_9ZZZZ</name>
<dbReference type="InterPro" id="IPR029033">
    <property type="entry name" value="His_PPase_superfam"/>
</dbReference>
<evidence type="ECO:0000256" key="1">
    <source>
        <dbReference type="ARBA" id="ARBA00022801"/>
    </source>
</evidence>
<reference evidence="2" key="1">
    <citation type="submission" date="2018-05" db="EMBL/GenBank/DDBJ databases">
        <authorList>
            <person name="Lanie J.A."/>
            <person name="Ng W.-L."/>
            <person name="Kazmierczak K.M."/>
            <person name="Andrzejewski T.M."/>
            <person name="Davidsen T.M."/>
            <person name="Wayne K.J."/>
            <person name="Tettelin H."/>
            <person name="Glass J.I."/>
            <person name="Rusch D."/>
            <person name="Podicherti R."/>
            <person name="Tsui H.-C.T."/>
            <person name="Winkler M.E."/>
        </authorList>
    </citation>
    <scope>NUCLEOTIDE SEQUENCE</scope>
</reference>
<dbReference type="SUPFAM" id="SSF53254">
    <property type="entry name" value="Phosphoglycerate mutase-like"/>
    <property type="match status" value="1"/>
</dbReference>
<dbReference type="AlphaFoldDB" id="A0A381PXZ9"/>
<sequence>MSQLFLIRHGQASFFAENYDQLSDLGMQQSKILGRAWSKGGFKFDYVWSGTLERQIGTAELVGQVFFDENIFWPKIISDSKLNEYPAEEIMASLGRHLINTNENVANLLKKYEESEADADRYRSFHKLLEVVLAEWVRGDYKGADLPITWEDWSNGVRNSLLEIIEKSGNGKMVAVFTSGGPIGVSVQTALDAPDIKAAELNWRIYNGSVTKYTFDTSRISLDQFNDVSHLPNDLLTYR</sequence>
<dbReference type="SMART" id="SM00855">
    <property type="entry name" value="PGAM"/>
    <property type="match status" value="1"/>
</dbReference>
<dbReference type="PANTHER" id="PTHR20935:SF0">
    <property type="entry name" value="SERINE_THREONINE-PROTEIN PHOSPHATASE PGAM5, MITOCHONDRIAL"/>
    <property type="match status" value="1"/>
</dbReference>
<accession>A0A381PXZ9</accession>
<organism evidence="2">
    <name type="scientific">marine metagenome</name>
    <dbReference type="NCBI Taxonomy" id="408172"/>
    <lineage>
        <taxon>unclassified sequences</taxon>
        <taxon>metagenomes</taxon>
        <taxon>ecological metagenomes</taxon>
    </lineage>
</organism>
<keyword evidence="1" id="KW-0378">Hydrolase</keyword>
<gene>
    <name evidence="2" type="ORF">METZ01_LOCUS23721</name>
</gene>
<evidence type="ECO:0008006" key="3">
    <source>
        <dbReference type="Google" id="ProtNLM"/>
    </source>
</evidence>